<dbReference type="Gene3D" id="3.40.50.1000">
    <property type="entry name" value="HAD superfamily/HAD-like"/>
    <property type="match status" value="1"/>
</dbReference>
<dbReference type="InterPro" id="IPR000150">
    <property type="entry name" value="Cof"/>
</dbReference>
<dbReference type="PANTHER" id="PTHR46986">
    <property type="entry name" value="ENDORIBONUCLEASE YBEY, CHLOROPLASTIC"/>
    <property type="match status" value="1"/>
</dbReference>
<reference evidence="1" key="1">
    <citation type="submission" date="2021-01" db="EMBL/GenBank/DDBJ databases">
        <authorList>
            <person name="Corre E."/>
            <person name="Pelletier E."/>
            <person name="Niang G."/>
            <person name="Scheremetjew M."/>
            <person name="Finn R."/>
            <person name="Kale V."/>
            <person name="Holt S."/>
            <person name="Cochrane G."/>
            <person name="Meng A."/>
            <person name="Brown T."/>
            <person name="Cohen L."/>
        </authorList>
    </citation>
    <scope>NUCLEOTIDE SEQUENCE</scope>
    <source>
        <strain evidence="1">PLY429</strain>
    </source>
</reference>
<name>A0A7S1WZ76_9CHLO</name>
<dbReference type="InterPro" id="IPR036412">
    <property type="entry name" value="HAD-like_sf"/>
</dbReference>
<dbReference type="GO" id="GO:0006364">
    <property type="term" value="P:rRNA processing"/>
    <property type="evidence" value="ECO:0007669"/>
    <property type="project" value="InterPro"/>
</dbReference>
<gene>
    <name evidence="1" type="ORF">TCHU04912_LOCUS2956</name>
</gene>
<dbReference type="PANTHER" id="PTHR46986:SF1">
    <property type="entry name" value="ENDORIBONUCLEASE YBEY, CHLOROPLASTIC"/>
    <property type="match status" value="1"/>
</dbReference>
<sequence>MLEMAEKEVECFRALGWQGRGLIARVEEEAGELTERSSNSSDSSEIFVERSEVKLLAIDMDGTLLNSSSEISPRTVEALRVALDSGVRVVLATGKARPAAMAALSRVGLAGEGLVVSDSQPGVFLQGLAVYGSSGELLKSAELPPPVVVLCFEHAMENDIPVVAFLGDECVTLAMHPELEELHTTYYEPLPKVVGSIGEVLSGPPVKKMLFMSDPEYVRGELQPFLEAELEDSGAELCQAVPNMLEVVPEGANKWVGMSVLLDHLGLEPRDVMAIGDGLNDLELIANSGFGIAMANAVPQVLASADAVSTSNDEDGVAEAIFRYIK</sequence>
<dbReference type="SFLD" id="SFLDG01140">
    <property type="entry name" value="C2.B:_Phosphomannomutase_and_P"/>
    <property type="match status" value="1"/>
</dbReference>
<dbReference type="Gene3D" id="3.30.1240.10">
    <property type="match status" value="1"/>
</dbReference>
<protein>
    <submittedName>
        <fullName evidence="1">Uncharacterized protein</fullName>
    </submittedName>
</protein>
<accession>A0A7S1WZ76</accession>
<dbReference type="NCBIfam" id="TIGR00099">
    <property type="entry name" value="Cof-subfamily"/>
    <property type="match status" value="1"/>
</dbReference>
<dbReference type="AlphaFoldDB" id="A0A7S1WZ76"/>
<dbReference type="SUPFAM" id="SSF56784">
    <property type="entry name" value="HAD-like"/>
    <property type="match status" value="1"/>
</dbReference>
<proteinExistence type="predicted"/>
<dbReference type="Pfam" id="PF08282">
    <property type="entry name" value="Hydrolase_3"/>
    <property type="match status" value="1"/>
</dbReference>
<evidence type="ECO:0000313" key="1">
    <source>
        <dbReference type="EMBL" id="CAD9200723.1"/>
    </source>
</evidence>
<organism evidence="1">
    <name type="scientific">Tetraselmis chuii</name>
    <dbReference type="NCBI Taxonomy" id="63592"/>
    <lineage>
        <taxon>Eukaryota</taxon>
        <taxon>Viridiplantae</taxon>
        <taxon>Chlorophyta</taxon>
        <taxon>core chlorophytes</taxon>
        <taxon>Chlorodendrophyceae</taxon>
        <taxon>Chlorodendrales</taxon>
        <taxon>Chlorodendraceae</taxon>
        <taxon>Tetraselmis</taxon>
    </lineage>
</organism>
<dbReference type="GO" id="GO:0004222">
    <property type="term" value="F:metalloendopeptidase activity"/>
    <property type="evidence" value="ECO:0007669"/>
    <property type="project" value="InterPro"/>
</dbReference>
<dbReference type="SFLD" id="SFLDS00003">
    <property type="entry name" value="Haloacid_Dehalogenase"/>
    <property type="match status" value="1"/>
</dbReference>
<dbReference type="InterPro" id="IPR023214">
    <property type="entry name" value="HAD_sf"/>
</dbReference>
<dbReference type="InterPro" id="IPR002036">
    <property type="entry name" value="YbeY"/>
</dbReference>
<dbReference type="PROSITE" id="PS01228">
    <property type="entry name" value="COF_1"/>
    <property type="match status" value="1"/>
</dbReference>
<dbReference type="EMBL" id="HBGG01006120">
    <property type="protein sequence ID" value="CAD9200723.1"/>
    <property type="molecule type" value="Transcribed_RNA"/>
</dbReference>